<name>A0A402AYP3_9CHLR</name>
<comment type="caution">
    <text evidence="1">The sequence shown here is derived from an EMBL/GenBank/DDBJ whole genome shotgun (WGS) entry which is preliminary data.</text>
</comment>
<dbReference type="AlphaFoldDB" id="A0A402AYP3"/>
<dbReference type="Gene3D" id="1.10.10.10">
    <property type="entry name" value="Winged helix-like DNA-binding domain superfamily/Winged helix DNA-binding domain"/>
    <property type="match status" value="1"/>
</dbReference>
<reference evidence="2" key="1">
    <citation type="submission" date="2018-12" db="EMBL/GenBank/DDBJ databases">
        <title>Tengunoibacter tsumagoiensis gen. nov., sp. nov., Dictyobacter kobayashii sp. nov., D. alpinus sp. nov., and D. joshuensis sp. nov. and description of Dictyobacteraceae fam. nov. within the order Ktedonobacterales isolated from Tengu-no-mugimeshi.</title>
        <authorList>
            <person name="Wang C.M."/>
            <person name="Zheng Y."/>
            <person name="Sakai Y."/>
            <person name="Toyoda A."/>
            <person name="Minakuchi Y."/>
            <person name="Abe K."/>
            <person name="Yokota A."/>
            <person name="Yabe S."/>
        </authorList>
    </citation>
    <scope>NUCLEOTIDE SEQUENCE [LARGE SCALE GENOMIC DNA]</scope>
    <source>
        <strain evidence="2">Uno11</strain>
    </source>
</reference>
<sequence>MEAQEDVIVDIAKNREKYFGCSGKMLLPCAATVEAQLQNIPESKLITTELLQKRLAAQFNVEVACPVVTRKALETIANNPNKNVAYWRVIKKNGELMARFPGGVEGQAAHLKDEGFTIDAGGNKPKVEKFRDSLVRFG</sequence>
<accession>A0A402AYP3</accession>
<dbReference type="InterPro" id="IPR036388">
    <property type="entry name" value="WH-like_DNA-bd_sf"/>
</dbReference>
<gene>
    <name evidence="1" type="ORF">KDK_79980</name>
</gene>
<organism evidence="1 2">
    <name type="scientific">Dictyobacter kobayashii</name>
    <dbReference type="NCBI Taxonomy" id="2014872"/>
    <lineage>
        <taxon>Bacteria</taxon>
        <taxon>Bacillati</taxon>
        <taxon>Chloroflexota</taxon>
        <taxon>Ktedonobacteria</taxon>
        <taxon>Ktedonobacterales</taxon>
        <taxon>Dictyobacteraceae</taxon>
        <taxon>Dictyobacter</taxon>
    </lineage>
</organism>
<evidence type="ECO:0000313" key="2">
    <source>
        <dbReference type="Proteomes" id="UP000287188"/>
    </source>
</evidence>
<dbReference type="RefSeq" id="WP_126557455.1">
    <property type="nucleotide sequence ID" value="NZ_BIFS01000002.1"/>
</dbReference>
<keyword evidence="2" id="KW-1185">Reference proteome</keyword>
<dbReference type="EMBL" id="BIFS01000002">
    <property type="protein sequence ID" value="GCE24198.1"/>
    <property type="molecule type" value="Genomic_DNA"/>
</dbReference>
<proteinExistence type="predicted"/>
<evidence type="ECO:0000313" key="1">
    <source>
        <dbReference type="EMBL" id="GCE24198.1"/>
    </source>
</evidence>
<dbReference type="OrthoDB" id="163767at2"/>
<protein>
    <submittedName>
        <fullName evidence="1">Uncharacterized protein</fullName>
    </submittedName>
</protein>
<dbReference type="Proteomes" id="UP000287188">
    <property type="component" value="Unassembled WGS sequence"/>
</dbReference>